<dbReference type="STRING" id="1304284.L21TH_2215"/>
<dbReference type="Gene3D" id="1.20.140.70">
    <property type="entry name" value="Oligopeptidase f, N-terminal domain"/>
    <property type="match status" value="1"/>
</dbReference>
<dbReference type="InterPro" id="IPR013647">
    <property type="entry name" value="OligopepF_N_dom"/>
</dbReference>
<evidence type="ECO:0000256" key="1">
    <source>
        <dbReference type="ARBA" id="ARBA00022670"/>
    </source>
</evidence>
<dbReference type="GO" id="GO:0004222">
    <property type="term" value="F:metalloendopeptidase activity"/>
    <property type="evidence" value="ECO:0007669"/>
    <property type="project" value="InterPro"/>
</dbReference>
<evidence type="ECO:0000256" key="3">
    <source>
        <dbReference type="ARBA" id="ARBA00022801"/>
    </source>
</evidence>
<evidence type="ECO:0000313" key="9">
    <source>
        <dbReference type="EMBL" id="EOC99737.1"/>
    </source>
</evidence>
<evidence type="ECO:0000313" key="10">
    <source>
        <dbReference type="Proteomes" id="UP000013378"/>
    </source>
</evidence>
<dbReference type="InterPro" id="IPR011977">
    <property type="entry name" value="Pept_M3B_clade3"/>
</dbReference>
<evidence type="ECO:0000259" key="8">
    <source>
        <dbReference type="Pfam" id="PF08439"/>
    </source>
</evidence>
<keyword evidence="1 6" id="KW-0645">Protease</keyword>
<organism evidence="9 10">
    <name type="scientific">Caldisalinibacter kiritimatiensis</name>
    <dbReference type="NCBI Taxonomy" id="1304284"/>
    <lineage>
        <taxon>Bacteria</taxon>
        <taxon>Bacillati</taxon>
        <taxon>Bacillota</taxon>
        <taxon>Tissierellia</taxon>
        <taxon>Tissierellales</taxon>
        <taxon>Thermohalobacteraceae</taxon>
        <taxon>Caldisalinibacter</taxon>
    </lineage>
</organism>
<dbReference type="eggNOG" id="COG1164">
    <property type="taxonomic scope" value="Bacteria"/>
</dbReference>
<dbReference type="RefSeq" id="WP_006316090.1">
    <property type="nucleotide sequence ID" value="NZ_ARZA01000245.1"/>
</dbReference>
<accession>R1ARF3</accession>
<keyword evidence="2 6" id="KW-0479">Metal-binding</keyword>
<gene>
    <name evidence="9" type="ORF">L21TH_2215</name>
</gene>
<evidence type="ECO:0000256" key="2">
    <source>
        <dbReference type="ARBA" id="ARBA00022723"/>
    </source>
</evidence>
<dbReference type="InterPro" id="IPR042088">
    <property type="entry name" value="OligoPept_F_C"/>
</dbReference>
<feature type="domain" description="Oligopeptidase F N-terminal" evidence="8">
    <location>
        <begin position="114"/>
        <end position="173"/>
    </location>
</feature>
<dbReference type="InterPro" id="IPR034006">
    <property type="entry name" value="M3B_PepF_2"/>
</dbReference>
<keyword evidence="5 6" id="KW-0482">Metalloprotease</keyword>
<feature type="domain" description="Peptidase M3A/M3B catalytic" evidence="7">
    <location>
        <begin position="195"/>
        <end position="576"/>
    </location>
</feature>
<dbReference type="AlphaFoldDB" id="R1ARF3"/>
<dbReference type="PANTHER" id="PTHR34217">
    <property type="entry name" value="METAL-DEPENDENT CARBOXYPEPTIDASE"/>
    <property type="match status" value="1"/>
</dbReference>
<dbReference type="SUPFAM" id="SSF55486">
    <property type="entry name" value="Metalloproteases ('zincins'), catalytic domain"/>
    <property type="match status" value="1"/>
</dbReference>
<dbReference type="OrthoDB" id="9769691at2"/>
<reference evidence="9 10" key="1">
    <citation type="journal article" date="2015" name="Geomicrobiol. J.">
        <title>Caldisalinibacter kiritimatiensis gen. nov., sp. nov., a moderately thermohalophilic thiosulfate-reducing bacterium from a hypersaline microbial mat.</title>
        <authorList>
            <person name="Ben Hania W."/>
            <person name="Joseph M."/>
            <person name="Fiebig A."/>
            <person name="Bunk B."/>
            <person name="Klenk H.-P."/>
            <person name="Fardeau M.-L."/>
            <person name="Spring S."/>
        </authorList>
    </citation>
    <scope>NUCLEOTIDE SEQUENCE [LARGE SCALE GENOMIC DNA]</scope>
    <source>
        <strain evidence="9 10">L21-TH-D2</strain>
    </source>
</reference>
<dbReference type="Gene3D" id="1.10.1370.20">
    <property type="entry name" value="Oligoendopeptidase f, C-terminal domain"/>
    <property type="match status" value="1"/>
</dbReference>
<keyword evidence="10" id="KW-1185">Reference proteome</keyword>
<evidence type="ECO:0000259" key="7">
    <source>
        <dbReference type="Pfam" id="PF01432"/>
    </source>
</evidence>
<proteinExistence type="inferred from homology"/>
<name>R1ARF3_9FIRM</name>
<dbReference type="CDD" id="cd09607">
    <property type="entry name" value="M3B_PepF"/>
    <property type="match status" value="1"/>
</dbReference>
<evidence type="ECO:0000256" key="4">
    <source>
        <dbReference type="ARBA" id="ARBA00022833"/>
    </source>
</evidence>
<dbReference type="PATRIC" id="fig|1304284.3.peg.2169"/>
<dbReference type="Pfam" id="PF01432">
    <property type="entry name" value="Peptidase_M3"/>
    <property type="match status" value="1"/>
</dbReference>
<dbReference type="GO" id="GO:0004181">
    <property type="term" value="F:metallocarboxypeptidase activity"/>
    <property type="evidence" value="ECO:0007669"/>
    <property type="project" value="InterPro"/>
</dbReference>
<protein>
    <submittedName>
        <fullName evidence="9">Oligoendopeptidase F</fullName>
    </submittedName>
</protein>
<sequence length="592" mass="68253">MNMRWSLDELYSSFESTQFKSDLKKCTIKIEEIKEWAENNLNSNDNAVKKIEEYIKIQNNFANLFTKLMAYANLTVSVEAKNQKALTMIDKLQTKYTELTEPTVKFQKWISNLENLNELISSSPILEEHRFYLNELAENAKYLLDKNQEILIAKMSNTGSKAWSKLQNMLTSTLLVDIKINGEKKQLPLPVVRNMAYNKDPNIRKTAYEAELKAYKKIEESSAACLNGIKGEVLTISKMRGYKSPLEETLIKSRTDKETLDAMLTAIKESLPTFRKYFRKKAELLGHENGLPFYDLFAPMGEVEMKFTYNEARDYIIKNFRTFSDKLADFVKNAFENRWIDAEPREGKRGGAFCSNIHPIGESRILANFNGSFSNMTTLAHELGHAYHGHCLSNETILNSDYTMPVAETASIFCETIIENAALKQANNKEAFGILESSLQSYAQVIVDIYSRFLFESKLFEIRDDHVLSVKELKELMLNAQKKAYGDGLDHNYLHPYMWVNKPHYYYAELNFYNFPYAFGELFAKGLYAEYLKRGNAFVNEYDNLLAATGKNNVADVAKLMNIDVYSVDFWRSSLNLIEEDIEKFIKLSNRI</sequence>
<evidence type="ECO:0000256" key="5">
    <source>
        <dbReference type="ARBA" id="ARBA00023049"/>
    </source>
</evidence>
<dbReference type="GO" id="GO:0006508">
    <property type="term" value="P:proteolysis"/>
    <property type="evidence" value="ECO:0007669"/>
    <property type="project" value="UniProtKB-KW"/>
</dbReference>
<keyword evidence="3 6" id="KW-0378">Hydrolase</keyword>
<comment type="similarity">
    <text evidence="6">Belongs to the peptidase M3 family.</text>
</comment>
<comment type="cofactor">
    <cofactor evidence="6">
        <name>Zn(2+)</name>
        <dbReference type="ChEBI" id="CHEBI:29105"/>
    </cofactor>
    <text evidence="6">Binds 1 zinc ion.</text>
</comment>
<dbReference type="PANTHER" id="PTHR34217:SF1">
    <property type="entry name" value="CARBOXYPEPTIDASE 1"/>
    <property type="match status" value="1"/>
</dbReference>
<dbReference type="EMBL" id="ARZA01000245">
    <property type="protein sequence ID" value="EOC99737.1"/>
    <property type="molecule type" value="Genomic_DNA"/>
</dbReference>
<dbReference type="Pfam" id="PF08439">
    <property type="entry name" value="Peptidase_M3_N"/>
    <property type="match status" value="1"/>
</dbReference>
<dbReference type="GO" id="GO:0046872">
    <property type="term" value="F:metal ion binding"/>
    <property type="evidence" value="ECO:0007669"/>
    <property type="project" value="UniProtKB-UniRule"/>
</dbReference>
<comment type="caution">
    <text evidence="9">The sequence shown here is derived from an EMBL/GenBank/DDBJ whole genome shotgun (WGS) entry which is preliminary data.</text>
</comment>
<dbReference type="Proteomes" id="UP000013378">
    <property type="component" value="Unassembled WGS sequence"/>
</dbReference>
<dbReference type="InterPro" id="IPR001333">
    <property type="entry name" value="Peptidase_M32_Taq"/>
</dbReference>
<keyword evidence="4 6" id="KW-0862">Zinc</keyword>
<dbReference type="NCBIfam" id="TIGR02290">
    <property type="entry name" value="M3_fam_3"/>
    <property type="match status" value="1"/>
</dbReference>
<dbReference type="InterPro" id="IPR001567">
    <property type="entry name" value="Pept_M3A_M3B_dom"/>
</dbReference>
<evidence type="ECO:0000256" key="6">
    <source>
        <dbReference type="RuleBase" id="RU003435"/>
    </source>
</evidence>